<keyword evidence="3" id="KW-0235">DNA replication</keyword>
<dbReference type="PANTHER" id="PTHR13395">
    <property type="entry name" value="SISTER CHROMATID COHESION PROTEIN DCC1-RELATED"/>
    <property type="match status" value="1"/>
</dbReference>
<accession>A0ABM1TLJ4</accession>
<evidence type="ECO:0000256" key="2">
    <source>
        <dbReference type="ARBA" id="ARBA00017682"/>
    </source>
</evidence>
<proteinExistence type="inferred from homology"/>
<evidence type="ECO:0000313" key="5">
    <source>
        <dbReference type="RefSeq" id="XP_022256750.1"/>
    </source>
</evidence>
<dbReference type="Proteomes" id="UP000694941">
    <property type="component" value="Unplaced"/>
</dbReference>
<dbReference type="Pfam" id="PF09724">
    <property type="entry name" value="Dcc1"/>
    <property type="match status" value="1"/>
</dbReference>
<protein>
    <recommendedName>
        <fullName evidence="2">Sister chromatid cohesion protein DCC1</fullName>
    </recommendedName>
</protein>
<evidence type="ECO:0000256" key="3">
    <source>
        <dbReference type="ARBA" id="ARBA00022705"/>
    </source>
</evidence>
<reference evidence="5" key="1">
    <citation type="submission" date="2025-08" db="UniProtKB">
        <authorList>
            <consortium name="RefSeq"/>
        </authorList>
    </citation>
    <scope>IDENTIFICATION</scope>
    <source>
        <tissue evidence="5">Muscle</tissue>
    </source>
</reference>
<dbReference type="GeneID" id="106472474"/>
<name>A0ABM1TLJ4_LIMPO</name>
<keyword evidence="4" id="KW-1185">Reference proteome</keyword>
<evidence type="ECO:0000313" key="4">
    <source>
        <dbReference type="Proteomes" id="UP000694941"/>
    </source>
</evidence>
<dbReference type="InterPro" id="IPR019128">
    <property type="entry name" value="Dcc1"/>
</dbReference>
<evidence type="ECO:0000256" key="1">
    <source>
        <dbReference type="ARBA" id="ARBA00007017"/>
    </source>
</evidence>
<dbReference type="RefSeq" id="XP_022256750.1">
    <property type="nucleotide sequence ID" value="XM_022401042.1"/>
</dbReference>
<dbReference type="PANTHER" id="PTHR13395:SF6">
    <property type="entry name" value="SISTER CHROMATID COHESION PROTEIN DCC1"/>
    <property type="match status" value="1"/>
</dbReference>
<gene>
    <name evidence="5" type="primary">LOC106472474</name>
</gene>
<sequence>MLGHKQILTSHFGVKKCVKIRRTEEDVRRLLHLAKLDEEDLKPVVQSFYLAQDFTREDLKLMEVTPDILNQILEGERVIIRGDKSDPAVLCTDTQTYDIKEAGTSNSLLLLPSVVWPDEAETNDKDDGITIASQEVAGIFHNYLELHLCRPRVQKLRYLMEENLYTGKEYEADNVDVKYTFEDLLNVIQASPKELQTALRELQACCIDGFWRMLDFDYQFSVFNHIVNLVDSNSWPSDGIPLQAVLDTLEDLIPRKILEECFHWYTEPVGRTTPEGYDLYRWNEDKICAFLGEVILRPTGKFNLEEFLYTWQSTVPEGITTNLNQLKVGNLALSSTD</sequence>
<comment type="similarity">
    <text evidence="1">Belongs to the DCC1 family.</text>
</comment>
<organism evidence="4 5">
    <name type="scientific">Limulus polyphemus</name>
    <name type="common">Atlantic horseshoe crab</name>
    <dbReference type="NCBI Taxonomy" id="6850"/>
    <lineage>
        <taxon>Eukaryota</taxon>
        <taxon>Metazoa</taxon>
        <taxon>Ecdysozoa</taxon>
        <taxon>Arthropoda</taxon>
        <taxon>Chelicerata</taxon>
        <taxon>Merostomata</taxon>
        <taxon>Xiphosura</taxon>
        <taxon>Limulidae</taxon>
        <taxon>Limulus</taxon>
    </lineage>
</organism>